<accession>A0A1B1TFQ4</accession>
<feature type="region of interest" description="Disordered" evidence="1">
    <location>
        <begin position="49"/>
        <end position="74"/>
    </location>
</feature>
<evidence type="ECO:0000313" key="3">
    <source>
        <dbReference type="EMBL" id="ANV81096.1"/>
    </source>
</evidence>
<organism evidence="3">
    <name type="scientific">uncultured Poseidoniia archaeon</name>
    <dbReference type="NCBI Taxonomy" id="1697135"/>
    <lineage>
        <taxon>Archaea</taxon>
        <taxon>Methanobacteriati</taxon>
        <taxon>Thermoplasmatota</taxon>
        <taxon>Candidatus Poseidoniia</taxon>
        <taxon>environmental samples</taxon>
    </lineage>
</organism>
<name>A0A1B1TFQ4_9ARCH</name>
<evidence type="ECO:0000256" key="1">
    <source>
        <dbReference type="SAM" id="MobiDB-lite"/>
    </source>
</evidence>
<dbReference type="EMBL" id="KP211923">
    <property type="protein sequence ID" value="ANV81096.1"/>
    <property type="molecule type" value="Genomic_DNA"/>
</dbReference>
<dbReference type="InterPro" id="IPR027417">
    <property type="entry name" value="P-loop_NTPase"/>
</dbReference>
<dbReference type="FunFam" id="3.40.50.300:FF:000285">
    <property type="entry name" value="Sporulation initiation inhibitor Soj"/>
    <property type="match status" value="1"/>
</dbReference>
<proteinExistence type="predicted"/>
<sequence>MIIVTSGTFNFLLSAEGACMSANDDSNLPEVEKIPLVIDAEFTEEEEIRSQTSSLHEISSQKTSRPLDLPYPTPTPDGRARVITVINQKGGVGKTTTVINIASQLALRGHRILVVDADSQGNCATGLGVDKSKVQHTTRDLILSPETAISARHATAVDGLHMIVGDRSLVGLEQEMLRQLGRERRLSEALDPLLPHYDIVIIDTPPSLGLVTINALVASNGVLIPVQTEYFALEGLAMLAGTIREVRNLLNPHLGVDGVLLTMHASTLLNQQVASEIFEHLPEFVIRPAIRRNIKLAEAPSHGVPIHLHDPNSNGGKDYQDVSDELEKRWGLK</sequence>
<feature type="compositionally biased region" description="Polar residues" evidence="1">
    <location>
        <begin position="50"/>
        <end position="64"/>
    </location>
</feature>
<protein>
    <submittedName>
        <fullName evidence="3">Sporulation initiation inhibitor protein (ParA, soj)</fullName>
    </submittedName>
</protein>
<dbReference type="AlphaFoldDB" id="A0A1B1TFQ4"/>
<reference evidence="3" key="1">
    <citation type="submission" date="2014-11" db="EMBL/GenBank/DDBJ databases">
        <authorList>
            <person name="Zhu J."/>
            <person name="Qi W."/>
            <person name="Song R."/>
        </authorList>
    </citation>
    <scope>NUCLEOTIDE SEQUENCE</scope>
</reference>
<dbReference type="PANTHER" id="PTHR13696">
    <property type="entry name" value="P-LOOP CONTAINING NUCLEOSIDE TRIPHOSPHATE HYDROLASE"/>
    <property type="match status" value="1"/>
</dbReference>
<dbReference type="InterPro" id="IPR050678">
    <property type="entry name" value="DNA_Partitioning_ATPase"/>
</dbReference>
<dbReference type="PANTHER" id="PTHR13696:SF52">
    <property type="entry name" value="PARA FAMILY PROTEIN CT_582"/>
    <property type="match status" value="1"/>
</dbReference>
<dbReference type="Pfam" id="PF13614">
    <property type="entry name" value="AAA_31"/>
    <property type="match status" value="1"/>
</dbReference>
<dbReference type="CDD" id="cd02042">
    <property type="entry name" value="ParAB_family"/>
    <property type="match status" value="1"/>
</dbReference>
<dbReference type="SUPFAM" id="SSF52540">
    <property type="entry name" value="P-loop containing nucleoside triphosphate hydrolases"/>
    <property type="match status" value="1"/>
</dbReference>
<dbReference type="Gene3D" id="3.40.50.300">
    <property type="entry name" value="P-loop containing nucleotide triphosphate hydrolases"/>
    <property type="match status" value="1"/>
</dbReference>
<dbReference type="InterPro" id="IPR025669">
    <property type="entry name" value="AAA_dom"/>
</dbReference>
<reference evidence="3" key="2">
    <citation type="journal article" date="2015" name="ISME J.">
        <title>A new class of marine Euryarchaeota group II from the Mediterranean deep chlorophyll maximum.</title>
        <authorList>
            <person name="Martin-Cuadrado A.B."/>
            <person name="Garcia-Heredia I."/>
            <person name="Molto A.G."/>
            <person name="Lopez-Ubeda R."/>
            <person name="Kimes N."/>
            <person name="Lopez-Garcia P."/>
            <person name="Moreira D."/>
            <person name="Rodriguez-Valera F."/>
        </authorList>
    </citation>
    <scope>NUCLEOTIDE SEQUENCE</scope>
</reference>
<feature type="domain" description="AAA" evidence="2">
    <location>
        <begin position="81"/>
        <end position="254"/>
    </location>
</feature>
<evidence type="ECO:0000259" key="2">
    <source>
        <dbReference type="Pfam" id="PF13614"/>
    </source>
</evidence>